<reference evidence="7 8" key="1">
    <citation type="submission" date="2015-12" db="EMBL/GenBank/DDBJ databases">
        <authorList>
            <person name="Shamseldin A."/>
            <person name="Moawad H."/>
            <person name="Abd El-Rahim W.M."/>
            <person name="Sadowsky M.J."/>
        </authorList>
    </citation>
    <scope>NUCLEOTIDE SEQUENCE [LARGE SCALE GENOMIC DNA]</scope>
    <source>
        <strain evidence="7 8">SM2</strain>
    </source>
</reference>
<dbReference type="Gene3D" id="3.30.70.270">
    <property type="match status" value="1"/>
</dbReference>
<dbReference type="Gene3D" id="3.20.20.450">
    <property type="entry name" value="EAL domain"/>
    <property type="match status" value="1"/>
</dbReference>
<evidence type="ECO:0000313" key="7">
    <source>
        <dbReference type="EMBL" id="AMO70219.1"/>
    </source>
</evidence>
<dbReference type="CDD" id="cd01948">
    <property type="entry name" value="EAL"/>
    <property type="match status" value="1"/>
</dbReference>
<organism evidence="7 8">
    <name type="scientific">Zhongshania aliphaticivorans</name>
    <dbReference type="NCBI Taxonomy" id="1470434"/>
    <lineage>
        <taxon>Bacteria</taxon>
        <taxon>Pseudomonadati</taxon>
        <taxon>Pseudomonadota</taxon>
        <taxon>Gammaproteobacteria</taxon>
        <taxon>Cellvibrionales</taxon>
        <taxon>Spongiibacteraceae</taxon>
        <taxon>Zhongshania</taxon>
    </lineage>
</organism>
<sequence>MGYLVLAVSLLMSVALAAASYFGLKTTYQPALLALAVLSSCTLLLSAGFSVYVEILRRRAAWLQTENHKLALLLEHGSSAMLLLNTDFVPEYINYRHPTLEKLNAEHSGDLINIQKWKKYLAPETRQRIREAITDGVVWQGELRFDNSERDHYLSTIVSPVLNQAGELNKIVVCCEDISEHKAIADRLFIREHYNVLTGLPNRQFALRSLHAAIDECSAQQQKFILIYIDLDRIRYINESLGHHVVDKILIETAERLRRSVRDEHILAHLGADEFLIILDAGSCHDEASIQVDSLLDRCRAPFYIEQHEVTISASIGLSQYPEDGVDANTLMRRAEAAMFDAKNQGGDRFSFYNENMSDQADRRLEMEHQLRHAIARKEFELYYQPVINLRDNQLIGVEVLLRWKNEKLGQPGPDEFILIAEHSGQIVTIGNWVLEQACQQIMTWSRAGFPALNVAVNISSKQFIDGDILASVDHALKQSGLPAAQLELEITEGLLLNDTPAIRDIFKQLKKFGVHLSLDDFGTGYASLSYLKRYPFDTLKIDRSFVKDIDNCQDSITLTNAIIAMAHSFGMRVIAEGVENLNQRRILRERHCDMVQGYLYSPALAADDFLDWAKRYSEMQHSKHV</sequence>
<dbReference type="RefSeq" id="WP_008253122.1">
    <property type="nucleotide sequence ID" value="NZ_CP014544.1"/>
</dbReference>
<dbReference type="InterPro" id="IPR052155">
    <property type="entry name" value="Biofilm_reg_signaling"/>
</dbReference>
<proteinExistence type="predicted"/>
<keyword evidence="3" id="KW-1133">Transmembrane helix</keyword>
<keyword evidence="4" id="KW-0732">Signal</keyword>
<keyword evidence="3" id="KW-0812">Transmembrane</keyword>
<dbReference type="CDD" id="cd01949">
    <property type="entry name" value="GGDEF"/>
    <property type="match status" value="1"/>
</dbReference>
<dbReference type="PROSITE" id="PS50883">
    <property type="entry name" value="EAL"/>
    <property type="match status" value="1"/>
</dbReference>
<dbReference type="Proteomes" id="UP000074119">
    <property type="component" value="Chromosome"/>
</dbReference>
<feature type="signal peptide" evidence="4">
    <location>
        <begin position="1"/>
        <end position="17"/>
    </location>
</feature>
<evidence type="ECO:0000259" key="5">
    <source>
        <dbReference type="PROSITE" id="PS50883"/>
    </source>
</evidence>
<dbReference type="Pfam" id="PF00990">
    <property type="entry name" value="GGDEF"/>
    <property type="match status" value="1"/>
</dbReference>
<gene>
    <name evidence="7" type="ORF">AZF00_18755</name>
</gene>
<name>A0A127MAG6_9GAMM</name>
<dbReference type="Gene3D" id="3.30.450.20">
    <property type="entry name" value="PAS domain"/>
    <property type="match status" value="1"/>
</dbReference>
<evidence type="ECO:0000259" key="6">
    <source>
        <dbReference type="PROSITE" id="PS50887"/>
    </source>
</evidence>
<dbReference type="SMART" id="SM00052">
    <property type="entry name" value="EAL"/>
    <property type="match status" value="1"/>
</dbReference>
<dbReference type="FunFam" id="3.20.20.450:FF:000001">
    <property type="entry name" value="Cyclic di-GMP phosphodiesterase yahA"/>
    <property type="match status" value="1"/>
</dbReference>
<keyword evidence="2" id="KW-0973">c-di-GMP</keyword>
<dbReference type="PANTHER" id="PTHR44757">
    <property type="entry name" value="DIGUANYLATE CYCLASE DGCP"/>
    <property type="match status" value="1"/>
</dbReference>
<dbReference type="InterPro" id="IPR043128">
    <property type="entry name" value="Rev_trsase/Diguanyl_cyclase"/>
</dbReference>
<dbReference type="InterPro" id="IPR035965">
    <property type="entry name" value="PAS-like_dom_sf"/>
</dbReference>
<dbReference type="InterPro" id="IPR035919">
    <property type="entry name" value="EAL_sf"/>
</dbReference>
<dbReference type="KEGG" id="zal:AZF00_18755"/>
<evidence type="ECO:0000313" key="8">
    <source>
        <dbReference type="Proteomes" id="UP000074119"/>
    </source>
</evidence>
<dbReference type="STRING" id="1470434.AZF00_18755"/>
<dbReference type="EMBL" id="CP014544">
    <property type="protein sequence ID" value="AMO70219.1"/>
    <property type="molecule type" value="Genomic_DNA"/>
</dbReference>
<feature type="domain" description="EAL" evidence="5">
    <location>
        <begin position="364"/>
        <end position="618"/>
    </location>
</feature>
<accession>A0A127MAG6</accession>
<dbReference type="AlphaFoldDB" id="A0A127MAG6"/>
<dbReference type="PANTHER" id="PTHR44757:SF2">
    <property type="entry name" value="BIOFILM ARCHITECTURE MAINTENANCE PROTEIN MBAA"/>
    <property type="match status" value="1"/>
</dbReference>
<evidence type="ECO:0000256" key="3">
    <source>
        <dbReference type="SAM" id="Phobius"/>
    </source>
</evidence>
<protein>
    <recommendedName>
        <fullName evidence="1">cyclic-guanylate-specific phosphodiesterase</fullName>
        <ecNumber evidence="1">3.1.4.52</ecNumber>
    </recommendedName>
</protein>
<dbReference type="EC" id="3.1.4.52" evidence="1"/>
<feature type="chain" id="PRO_5007275239" description="cyclic-guanylate-specific phosphodiesterase" evidence="4">
    <location>
        <begin position="18"/>
        <end position="626"/>
    </location>
</feature>
<dbReference type="InterPro" id="IPR000160">
    <property type="entry name" value="GGDEF_dom"/>
</dbReference>
<dbReference type="SUPFAM" id="SSF55073">
    <property type="entry name" value="Nucleotide cyclase"/>
    <property type="match status" value="1"/>
</dbReference>
<dbReference type="NCBIfam" id="TIGR00254">
    <property type="entry name" value="GGDEF"/>
    <property type="match status" value="1"/>
</dbReference>
<feature type="transmembrane region" description="Helical" evidence="3">
    <location>
        <begin position="33"/>
        <end position="53"/>
    </location>
</feature>
<dbReference type="PROSITE" id="PS50887">
    <property type="entry name" value="GGDEF"/>
    <property type="match status" value="1"/>
</dbReference>
<evidence type="ECO:0000256" key="1">
    <source>
        <dbReference type="ARBA" id="ARBA00012282"/>
    </source>
</evidence>
<dbReference type="SMART" id="SM00267">
    <property type="entry name" value="GGDEF"/>
    <property type="match status" value="1"/>
</dbReference>
<dbReference type="SUPFAM" id="SSF141868">
    <property type="entry name" value="EAL domain-like"/>
    <property type="match status" value="1"/>
</dbReference>
<keyword evidence="3" id="KW-0472">Membrane</keyword>
<dbReference type="SUPFAM" id="SSF55785">
    <property type="entry name" value="PYP-like sensor domain (PAS domain)"/>
    <property type="match status" value="1"/>
</dbReference>
<dbReference type="GO" id="GO:0071111">
    <property type="term" value="F:cyclic-guanylate-specific phosphodiesterase activity"/>
    <property type="evidence" value="ECO:0007669"/>
    <property type="project" value="UniProtKB-EC"/>
</dbReference>
<evidence type="ECO:0000256" key="4">
    <source>
        <dbReference type="SAM" id="SignalP"/>
    </source>
</evidence>
<dbReference type="InterPro" id="IPR001633">
    <property type="entry name" value="EAL_dom"/>
</dbReference>
<dbReference type="InterPro" id="IPR029787">
    <property type="entry name" value="Nucleotide_cyclase"/>
</dbReference>
<feature type="domain" description="GGDEF" evidence="6">
    <location>
        <begin position="222"/>
        <end position="355"/>
    </location>
</feature>
<evidence type="ECO:0000256" key="2">
    <source>
        <dbReference type="ARBA" id="ARBA00022636"/>
    </source>
</evidence>
<dbReference type="Pfam" id="PF00563">
    <property type="entry name" value="EAL"/>
    <property type="match status" value="1"/>
</dbReference>